<dbReference type="Gene3D" id="3.90.230.10">
    <property type="entry name" value="Creatinase/methionine aminopeptidase superfamily"/>
    <property type="match status" value="1"/>
</dbReference>
<feature type="compositionally biased region" description="Low complexity" evidence="4">
    <location>
        <begin position="161"/>
        <end position="175"/>
    </location>
</feature>
<keyword evidence="3 8" id="KW-0378">Hydrolase</keyword>
<organism evidence="8 9">
    <name type="scientific">Phenylobacterium conjunctum</name>
    <dbReference type="NCBI Taxonomy" id="1298959"/>
    <lineage>
        <taxon>Bacteria</taxon>
        <taxon>Pseudomonadati</taxon>
        <taxon>Pseudomonadota</taxon>
        <taxon>Alphaproteobacteria</taxon>
        <taxon>Caulobacterales</taxon>
        <taxon>Caulobacteraceae</taxon>
        <taxon>Phenylobacterium</taxon>
    </lineage>
</organism>
<evidence type="ECO:0000313" key="9">
    <source>
        <dbReference type="Proteomes" id="UP001597216"/>
    </source>
</evidence>
<name>A0ABW3T7I4_9CAUL</name>
<evidence type="ECO:0000259" key="7">
    <source>
        <dbReference type="Pfam" id="PF16188"/>
    </source>
</evidence>
<dbReference type="EC" id="3.4.11.-" evidence="8"/>
<keyword evidence="8" id="KW-0031">Aminopeptidase</keyword>
<sequence length="604" mass="64881">MFQTFNETTDRSFGPRHVPLIRKAMAEQGLDGLLVPHEDEHQNEYLPAANDRLAWATGFTGSAGAAVILKDKAAVFVDGRYTLQVRDQVDAAMFEIRDLVDGGVPAYLETAAGKGQVLGYDPRLHSPDALERLRAAAAKAGAELRPVDPNPLDLAWGAERPAQPKAPVVPQPLAQSGEDSADKRARVGKSVQAKGAEAAVLTAPSSIAWLFNVRGGDVIRSPLPLGQAILNSDGTARLFLDPDKVTEDLPAWLGNQVRLETPEDLPQALADLMGKKVLVDPGQSSAWYFEALKSAGAEVVRGDDPCALPRACKNKVELAGTTNAHIRDGAAISRFLYWLATDAQDNPPDEIEVVTRLEGFRAATGALKDLSFDTIAGAASNGAIVHYRPTERLNKRAEKGSLLLVDSGAQYLDGTTDITRTVAIGEPSAEMAERFTLVLKGHLALASIRFPPGTTGSALDVLARAPLWAQGLDYDHGTGHGVGVYLGVHEGPQRISKLPNFVALQPGMIVSNEPGYYKEGAYGIRIENLQYVTEATAISGGERPMHGFETLTLAPIDRRLIVVDLLTPAERAQMDAYHAKVLEKIGPLVEPHVRAWLEDVCAPL</sequence>
<dbReference type="Pfam" id="PF00557">
    <property type="entry name" value="Peptidase_M24"/>
    <property type="match status" value="1"/>
</dbReference>
<comment type="similarity">
    <text evidence="1">Belongs to the peptidase M24B family.</text>
</comment>
<dbReference type="InterPro" id="IPR050422">
    <property type="entry name" value="X-Pro_aminopeptidase_P"/>
</dbReference>
<comment type="caution">
    <text evidence="8">The sequence shown here is derived from an EMBL/GenBank/DDBJ whole genome shotgun (WGS) entry which is preliminary data.</text>
</comment>
<dbReference type="GO" id="GO:0004177">
    <property type="term" value="F:aminopeptidase activity"/>
    <property type="evidence" value="ECO:0007669"/>
    <property type="project" value="UniProtKB-KW"/>
</dbReference>
<evidence type="ECO:0000256" key="3">
    <source>
        <dbReference type="ARBA" id="ARBA00022801"/>
    </source>
</evidence>
<dbReference type="Pfam" id="PF16188">
    <property type="entry name" value="Peptidase_M24_C"/>
    <property type="match status" value="1"/>
</dbReference>
<keyword evidence="9" id="KW-1185">Reference proteome</keyword>
<gene>
    <name evidence="8" type="ORF">ACFQ27_19665</name>
</gene>
<feature type="domain" description="Creatinase N-terminal" evidence="6">
    <location>
        <begin position="21"/>
        <end position="149"/>
    </location>
</feature>
<dbReference type="SUPFAM" id="SSF53092">
    <property type="entry name" value="Creatinase/prolidase N-terminal domain"/>
    <property type="match status" value="1"/>
</dbReference>
<dbReference type="EMBL" id="JBHTLQ010000081">
    <property type="protein sequence ID" value="MFD1192816.1"/>
    <property type="molecule type" value="Genomic_DNA"/>
</dbReference>
<dbReference type="InterPro" id="IPR033740">
    <property type="entry name" value="Pept_M24B"/>
</dbReference>
<dbReference type="InterPro" id="IPR000587">
    <property type="entry name" value="Creatinase_N"/>
</dbReference>
<feature type="region of interest" description="Disordered" evidence="4">
    <location>
        <begin position="161"/>
        <end position="183"/>
    </location>
</feature>
<dbReference type="InterPro" id="IPR029149">
    <property type="entry name" value="Creatin/AminoP/Spt16_N"/>
</dbReference>
<keyword evidence="2" id="KW-0479">Metal-binding</keyword>
<dbReference type="PANTHER" id="PTHR43763">
    <property type="entry name" value="XAA-PRO AMINOPEPTIDASE 1"/>
    <property type="match status" value="1"/>
</dbReference>
<dbReference type="InterPro" id="IPR000994">
    <property type="entry name" value="Pept_M24"/>
</dbReference>
<keyword evidence="8" id="KW-0645">Protease</keyword>
<dbReference type="Pfam" id="PF16189">
    <property type="entry name" value="Creatinase_N_2"/>
    <property type="match status" value="1"/>
</dbReference>
<evidence type="ECO:0000256" key="2">
    <source>
        <dbReference type="ARBA" id="ARBA00022723"/>
    </source>
</evidence>
<feature type="domain" description="Peptidase M24 C-terminal" evidence="7">
    <location>
        <begin position="545"/>
        <end position="604"/>
    </location>
</feature>
<dbReference type="InterPro" id="IPR032416">
    <property type="entry name" value="Peptidase_M24_C"/>
</dbReference>
<feature type="domain" description="Peptidase M24" evidence="5">
    <location>
        <begin position="323"/>
        <end position="534"/>
    </location>
</feature>
<evidence type="ECO:0000259" key="5">
    <source>
        <dbReference type="Pfam" id="PF00557"/>
    </source>
</evidence>
<dbReference type="Gene3D" id="3.40.350.10">
    <property type="entry name" value="Creatinase/prolidase N-terminal domain"/>
    <property type="match status" value="2"/>
</dbReference>
<protein>
    <submittedName>
        <fullName evidence="8">Aminopeptidase P family protein</fullName>
        <ecNumber evidence="8">3.4.11.-</ecNumber>
    </submittedName>
</protein>
<evidence type="ECO:0000259" key="6">
    <source>
        <dbReference type="Pfam" id="PF01321"/>
    </source>
</evidence>
<dbReference type="Proteomes" id="UP001597216">
    <property type="component" value="Unassembled WGS sequence"/>
</dbReference>
<dbReference type="PANTHER" id="PTHR43763:SF6">
    <property type="entry name" value="XAA-PRO AMINOPEPTIDASE 1"/>
    <property type="match status" value="1"/>
</dbReference>
<dbReference type="CDD" id="cd01085">
    <property type="entry name" value="APP"/>
    <property type="match status" value="1"/>
</dbReference>
<dbReference type="RefSeq" id="WP_377354765.1">
    <property type="nucleotide sequence ID" value="NZ_JBHTLQ010000081.1"/>
</dbReference>
<evidence type="ECO:0000256" key="4">
    <source>
        <dbReference type="SAM" id="MobiDB-lite"/>
    </source>
</evidence>
<reference evidence="9" key="1">
    <citation type="journal article" date="2019" name="Int. J. Syst. Evol. Microbiol.">
        <title>The Global Catalogue of Microorganisms (GCM) 10K type strain sequencing project: providing services to taxonomists for standard genome sequencing and annotation.</title>
        <authorList>
            <consortium name="The Broad Institute Genomics Platform"/>
            <consortium name="The Broad Institute Genome Sequencing Center for Infectious Disease"/>
            <person name="Wu L."/>
            <person name="Ma J."/>
        </authorList>
    </citation>
    <scope>NUCLEOTIDE SEQUENCE [LARGE SCALE GENOMIC DNA]</scope>
    <source>
        <strain evidence="9">CCUG 55074</strain>
    </source>
</reference>
<dbReference type="Pfam" id="PF01321">
    <property type="entry name" value="Creatinase_N"/>
    <property type="match status" value="1"/>
</dbReference>
<evidence type="ECO:0000313" key="8">
    <source>
        <dbReference type="EMBL" id="MFD1192816.1"/>
    </source>
</evidence>
<dbReference type="SUPFAM" id="SSF55920">
    <property type="entry name" value="Creatinase/aminopeptidase"/>
    <property type="match status" value="1"/>
</dbReference>
<dbReference type="InterPro" id="IPR036005">
    <property type="entry name" value="Creatinase/aminopeptidase-like"/>
</dbReference>
<proteinExistence type="inferred from homology"/>
<evidence type="ECO:0000256" key="1">
    <source>
        <dbReference type="ARBA" id="ARBA00008766"/>
    </source>
</evidence>
<accession>A0ABW3T7I4</accession>